<accession>A0ABP7JET5</accession>
<sequence>MDRGEEGRAAGGQGDAECAVVGGVEAGFTHPTAQQVLDGRGLGCGARVGVLEEIGGGVAQTLGRGGFALLRSPRLLRNPARS</sequence>
<keyword evidence="2" id="KW-1185">Reference proteome</keyword>
<dbReference type="Proteomes" id="UP001501009">
    <property type="component" value="Unassembled WGS sequence"/>
</dbReference>
<comment type="caution">
    <text evidence="1">The sequence shown here is derived from an EMBL/GenBank/DDBJ whole genome shotgun (WGS) entry which is preliminary data.</text>
</comment>
<organism evidence="1 2">
    <name type="scientific">Streptomyces coacervatus</name>
    <dbReference type="NCBI Taxonomy" id="647381"/>
    <lineage>
        <taxon>Bacteria</taxon>
        <taxon>Bacillati</taxon>
        <taxon>Actinomycetota</taxon>
        <taxon>Actinomycetes</taxon>
        <taxon>Kitasatosporales</taxon>
        <taxon>Streptomycetaceae</taxon>
        <taxon>Streptomyces</taxon>
    </lineage>
</organism>
<evidence type="ECO:0000313" key="1">
    <source>
        <dbReference type="EMBL" id="GAA3842709.1"/>
    </source>
</evidence>
<evidence type="ECO:0000313" key="2">
    <source>
        <dbReference type="Proteomes" id="UP001501009"/>
    </source>
</evidence>
<reference evidence="2" key="1">
    <citation type="journal article" date="2019" name="Int. J. Syst. Evol. Microbiol.">
        <title>The Global Catalogue of Microorganisms (GCM) 10K type strain sequencing project: providing services to taxonomists for standard genome sequencing and annotation.</title>
        <authorList>
            <consortium name="The Broad Institute Genomics Platform"/>
            <consortium name="The Broad Institute Genome Sequencing Center for Infectious Disease"/>
            <person name="Wu L."/>
            <person name="Ma J."/>
        </authorList>
    </citation>
    <scope>NUCLEOTIDE SEQUENCE [LARGE SCALE GENOMIC DNA]</scope>
    <source>
        <strain evidence="2">JCM 17138</strain>
    </source>
</reference>
<dbReference type="EMBL" id="BAABDE010000046">
    <property type="protein sequence ID" value="GAA3842709.1"/>
    <property type="molecule type" value="Genomic_DNA"/>
</dbReference>
<protein>
    <submittedName>
        <fullName evidence="1">Uncharacterized protein</fullName>
    </submittedName>
</protein>
<name>A0ABP7JET5_9ACTN</name>
<proteinExistence type="predicted"/>
<gene>
    <name evidence="1" type="ORF">GCM10022403_088370</name>
</gene>